<organism evidence="2 3">
    <name type="scientific">Candidatus Saccharicenans subterraneus</name>
    <dbReference type="NCBI Taxonomy" id="2508984"/>
    <lineage>
        <taxon>Bacteria</taxon>
        <taxon>Candidatus Aminicenantota</taxon>
        <taxon>Candidatus Aminicenantia</taxon>
        <taxon>Candidatus Aminicenantales</taxon>
        <taxon>Candidatus Saccharicenantaceae</taxon>
        <taxon>Candidatus Saccharicenans</taxon>
    </lineage>
</organism>
<name>A0A3E2BJD7_9BACT</name>
<dbReference type="InterPro" id="IPR011989">
    <property type="entry name" value="ARM-like"/>
</dbReference>
<dbReference type="Proteomes" id="UP000257323">
    <property type="component" value="Unassembled WGS sequence"/>
</dbReference>
<keyword evidence="2" id="KW-0456">Lyase</keyword>
<dbReference type="EMBL" id="QUAH01000017">
    <property type="protein sequence ID" value="RFT14863.1"/>
    <property type="molecule type" value="Genomic_DNA"/>
</dbReference>
<dbReference type="AlphaFoldDB" id="A0A3E2BJD7"/>
<evidence type="ECO:0000313" key="2">
    <source>
        <dbReference type="EMBL" id="RFT14863.1"/>
    </source>
</evidence>
<dbReference type="SUPFAM" id="SSF48371">
    <property type="entry name" value="ARM repeat"/>
    <property type="match status" value="2"/>
</dbReference>
<accession>A0A3E2BJD7</accession>
<evidence type="ECO:0000313" key="3">
    <source>
        <dbReference type="Proteomes" id="UP000257323"/>
    </source>
</evidence>
<reference evidence="2 3" key="1">
    <citation type="submission" date="2018-08" db="EMBL/GenBank/DDBJ databases">
        <title>Genome analysis of the thermophilic bacterium of the candidate phylum Aminicenantes from deep subsurface aquifer revealed its physiology and ecological role.</title>
        <authorList>
            <person name="Kadnikov V.V."/>
            <person name="Mardanov A.V."/>
            <person name="Beletsky A.V."/>
            <person name="Karnachuk O.V."/>
            <person name="Ravin N.V."/>
        </authorList>
    </citation>
    <scope>NUCLEOTIDE SEQUENCE [LARGE SCALE GENOMIC DNA]</scope>
    <source>
        <strain evidence="2">BY38</strain>
    </source>
</reference>
<dbReference type="InterPro" id="IPR016024">
    <property type="entry name" value="ARM-type_fold"/>
</dbReference>
<dbReference type="GO" id="GO:0016829">
    <property type="term" value="F:lyase activity"/>
    <property type="evidence" value="ECO:0007669"/>
    <property type="project" value="UniProtKB-KW"/>
</dbReference>
<comment type="caution">
    <text evidence="2">The sequence shown here is derived from an EMBL/GenBank/DDBJ whole genome shotgun (WGS) entry which is preliminary data.</text>
</comment>
<protein>
    <submittedName>
        <fullName evidence="2">PBS lyase HEAT domain protein repeat-containing protein</fullName>
    </submittedName>
</protein>
<sequence length="628" mass="72099">MTPEDKTTDQTLSEKEYEALAFQKAREVVLSLANTISALKIFPAHHASAIHFRQDFIAKLKAFLDQFQKLELEIGEFAFYFQGKPVYQDEISSKSLPFFFYKDGLRVLALYQGMDDQEISDFLDLVRSESAKPAEESDLVNALWLKDLANVQYYAPEEFIENRILEERAESLNKKGLQIIPQELASRTVEINVNREKIFSGKLELRPEEKQALESFEDQELPELPETWQQTLDFAEGEGETRPEKEEIGPEREKTAGGLAGRVALSPEEMELLNQLVERNRQLSPEEEFLNLMMEILALEKDRDQFQTNLDILRNFYQESIRTGRFEIPILLDKKIKDLKALISADQPEKLPGLEAFAASAGSLQILDEIRKLVDQKIELNYLALFDYLRQFGERALPFLGELYEKIDQPEFRENVRNLVSSKLQENPGLAAIFIDDQKPTLTGAVIELMRAMPGQKIIPHFSNFLTLSNTGLKLKAIEALGTFQDEMANKILLGFMNDRDSEVRLKATSSLKYLGDSSRLGQLMKETASRAFRQKPFEEKKALFEFLGRSRNPEAFNFLRRMYLKKSWLPSTTELRLCAVAGLEANRSPEAVELLRRGEKFLNRRVREAASQALVRLTVGEEKRDWT</sequence>
<evidence type="ECO:0000256" key="1">
    <source>
        <dbReference type="SAM" id="MobiDB-lite"/>
    </source>
</evidence>
<proteinExistence type="predicted"/>
<feature type="compositionally biased region" description="Basic and acidic residues" evidence="1">
    <location>
        <begin position="239"/>
        <end position="255"/>
    </location>
</feature>
<dbReference type="Gene3D" id="1.25.10.10">
    <property type="entry name" value="Leucine-rich Repeat Variant"/>
    <property type="match status" value="1"/>
</dbReference>
<gene>
    <name evidence="2" type="ORF">OP8BY_1461</name>
</gene>
<feature type="region of interest" description="Disordered" evidence="1">
    <location>
        <begin position="235"/>
        <end position="255"/>
    </location>
</feature>